<organism evidence="1 2">
    <name type="scientific">Stephanodiscus triporus</name>
    <dbReference type="NCBI Taxonomy" id="2934178"/>
    <lineage>
        <taxon>Eukaryota</taxon>
        <taxon>Sar</taxon>
        <taxon>Stramenopiles</taxon>
        <taxon>Ochrophyta</taxon>
        <taxon>Bacillariophyta</taxon>
        <taxon>Coscinodiscophyceae</taxon>
        <taxon>Thalassiosirophycidae</taxon>
        <taxon>Stephanodiscales</taxon>
        <taxon>Stephanodiscaceae</taxon>
        <taxon>Stephanodiscus</taxon>
    </lineage>
</organism>
<accession>A0ABD3NN14</accession>
<evidence type="ECO:0000313" key="1">
    <source>
        <dbReference type="EMBL" id="KAL3777425.1"/>
    </source>
</evidence>
<comment type="caution">
    <text evidence="1">The sequence shown here is derived from an EMBL/GenBank/DDBJ whole genome shotgun (WGS) entry which is preliminary data.</text>
</comment>
<protein>
    <recommendedName>
        <fullName evidence="3">COMM domain-containing protein</fullName>
    </recommendedName>
</protein>
<gene>
    <name evidence="1" type="ORF">ACHAW5_010227</name>
</gene>
<reference evidence="1 2" key="1">
    <citation type="submission" date="2024-10" db="EMBL/GenBank/DDBJ databases">
        <title>Updated reference genomes for cyclostephanoid diatoms.</title>
        <authorList>
            <person name="Roberts W.R."/>
            <person name="Alverson A.J."/>
        </authorList>
    </citation>
    <scope>NUCLEOTIDE SEQUENCE [LARGE SCALE GENOMIC DNA]</scope>
    <source>
        <strain evidence="1 2">AJA276-08</strain>
    </source>
</reference>
<keyword evidence="2" id="KW-1185">Reference proteome</keyword>
<evidence type="ECO:0008006" key="3">
    <source>
        <dbReference type="Google" id="ProtNLM"/>
    </source>
</evidence>
<name>A0ABD3NN14_9STRA</name>
<evidence type="ECO:0000313" key="2">
    <source>
        <dbReference type="Proteomes" id="UP001530315"/>
    </source>
</evidence>
<dbReference type="Proteomes" id="UP001530315">
    <property type="component" value="Unassembled WGS sequence"/>
</dbReference>
<proteinExistence type="predicted"/>
<sequence length="69" mass="7899">MPYEDVLNLNWKLTSVGVSSMDHKHESCEEALPALLRTHTVELLRKALKKLTEFKCHSLDHANNKSVKI</sequence>
<dbReference type="EMBL" id="JALLAZ020001291">
    <property type="protein sequence ID" value="KAL3777425.1"/>
    <property type="molecule type" value="Genomic_DNA"/>
</dbReference>
<dbReference type="AlphaFoldDB" id="A0ABD3NN14"/>